<protein>
    <submittedName>
        <fullName evidence="2">VOC family protein</fullName>
    </submittedName>
</protein>
<organism evidence="2 3">
    <name type="scientific">Flavimobilis rhizosphaerae</name>
    <dbReference type="NCBI Taxonomy" id="2775421"/>
    <lineage>
        <taxon>Bacteria</taxon>
        <taxon>Bacillati</taxon>
        <taxon>Actinomycetota</taxon>
        <taxon>Actinomycetes</taxon>
        <taxon>Micrococcales</taxon>
        <taxon>Jonesiaceae</taxon>
        <taxon>Flavimobilis</taxon>
    </lineage>
</organism>
<sequence length="155" mass="16592">MSITTTTHLNFPGTARQALDFYQSVFGGTVTAATYGDLGMPADAPGADKIVFGQVENDNGFRVMAYDIPGQDTTNTSTLAGHTRRENGTTITDRSFFQSVRGETLDEVTTIWDALADGADVIDPLAASPWSPGFGMLTDRFGVTWVIDVQPAHNA</sequence>
<dbReference type="PANTHER" id="PTHR33990">
    <property type="entry name" value="PROTEIN YJDN-RELATED"/>
    <property type="match status" value="1"/>
</dbReference>
<dbReference type="CDD" id="cd06588">
    <property type="entry name" value="PhnB_like"/>
    <property type="match status" value="1"/>
</dbReference>
<dbReference type="InterPro" id="IPR029068">
    <property type="entry name" value="Glyas_Bleomycin-R_OHBP_Dase"/>
</dbReference>
<dbReference type="InterPro" id="IPR028973">
    <property type="entry name" value="PhnB-like"/>
</dbReference>
<name>A0ABR9DV77_9MICO</name>
<accession>A0ABR9DV77</accession>
<evidence type="ECO:0000313" key="2">
    <source>
        <dbReference type="EMBL" id="MBD9699910.1"/>
    </source>
</evidence>
<dbReference type="PANTHER" id="PTHR33990:SF1">
    <property type="entry name" value="PROTEIN YJDN"/>
    <property type="match status" value="1"/>
</dbReference>
<dbReference type="Gene3D" id="3.10.180.10">
    <property type="entry name" value="2,3-Dihydroxybiphenyl 1,2-Dioxygenase, domain 1"/>
    <property type="match status" value="1"/>
</dbReference>
<evidence type="ECO:0000259" key="1">
    <source>
        <dbReference type="Pfam" id="PF00903"/>
    </source>
</evidence>
<dbReference type="InterPro" id="IPR004360">
    <property type="entry name" value="Glyas_Fos-R_dOase_dom"/>
</dbReference>
<dbReference type="RefSeq" id="WP_192280558.1">
    <property type="nucleotide sequence ID" value="NZ_JACZDF010000005.1"/>
</dbReference>
<dbReference type="EMBL" id="JACZDF010000005">
    <property type="protein sequence ID" value="MBD9699910.1"/>
    <property type="molecule type" value="Genomic_DNA"/>
</dbReference>
<dbReference type="Proteomes" id="UP000642107">
    <property type="component" value="Unassembled WGS sequence"/>
</dbReference>
<evidence type="ECO:0000313" key="3">
    <source>
        <dbReference type="Proteomes" id="UP000642107"/>
    </source>
</evidence>
<feature type="domain" description="Glyoxalase/fosfomycin resistance/dioxygenase" evidence="1">
    <location>
        <begin position="15"/>
        <end position="146"/>
    </location>
</feature>
<dbReference type="Pfam" id="PF00903">
    <property type="entry name" value="Glyoxalase"/>
    <property type="match status" value="1"/>
</dbReference>
<comment type="caution">
    <text evidence="2">The sequence shown here is derived from an EMBL/GenBank/DDBJ whole genome shotgun (WGS) entry which is preliminary data.</text>
</comment>
<dbReference type="SUPFAM" id="SSF54593">
    <property type="entry name" value="Glyoxalase/Bleomycin resistance protein/Dihydroxybiphenyl dioxygenase"/>
    <property type="match status" value="1"/>
</dbReference>
<proteinExistence type="predicted"/>
<gene>
    <name evidence="2" type="ORF">IGS67_10460</name>
</gene>
<keyword evidence="3" id="KW-1185">Reference proteome</keyword>
<reference evidence="2 3" key="1">
    <citation type="submission" date="2020-09" db="EMBL/GenBank/DDBJ databases">
        <title>Flavimobilis rhizosphaerae sp. nov., isolated from rhizosphere soil of Spartina alterniflora.</title>
        <authorList>
            <person name="Hanqin C."/>
        </authorList>
    </citation>
    <scope>NUCLEOTIDE SEQUENCE [LARGE SCALE GENOMIC DNA]</scope>
    <source>
        <strain evidence="2 3">GY 10621</strain>
    </source>
</reference>